<organism evidence="2 3">
    <name type="scientific">Rhizobium laguerreae</name>
    <dbReference type="NCBI Taxonomy" id="1076926"/>
    <lineage>
        <taxon>Bacteria</taxon>
        <taxon>Pseudomonadati</taxon>
        <taxon>Pseudomonadota</taxon>
        <taxon>Alphaproteobacteria</taxon>
        <taxon>Hyphomicrobiales</taxon>
        <taxon>Rhizobiaceae</taxon>
        <taxon>Rhizobium/Agrobacterium group</taxon>
        <taxon>Rhizobium</taxon>
    </lineage>
</organism>
<proteinExistence type="predicted"/>
<feature type="region of interest" description="Disordered" evidence="1">
    <location>
        <begin position="1"/>
        <end position="22"/>
    </location>
</feature>
<evidence type="ECO:0000313" key="2">
    <source>
        <dbReference type="EMBL" id="MBB3159868.1"/>
    </source>
</evidence>
<feature type="compositionally biased region" description="Basic and acidic residues" evidence="1">
    <location>
        <begin position="1"/>
        <end position="14"/>
    </location>
</feature>
<accession>A0ABR6G0Q2</accession>
<evidence type="ECO:0000313" key="3">
    <source>
        <dbReference type="Proteomes" id="UP000542811"/>
    </source>
</evidence>
<dbReference type="EMBL" id="JACHXX010000001">
    <property type="protein sequence ID" value="MBB3159868.1"/>
    <property type="molecule type" value="Genomic_DNA"/>
</dbReference>
<protein>
    <submittedName>
        <fullName evidence="2">Uncharacterized protein</fullName>
    </submittedName>
</protein>
<gene>
    <name evidence="2" type="ORF">FHS25_000300</name>
</gene>
<sequence length="158" mass="17794">MPAAGDHRLDRTHALTDPVTAPGGDGIGVGLEGCFEMQADPRRQQRMDLGCDRKRDRPCLRPALRRVGQQRRFRLQLIEILDDRQRLGEENAAIRQQGGHKSLRIDAAISSLSALGIFAEDGDRQRFGRQAFQGECNADSRCRRGNFVLIEFHCLSPW</sequence>
<dbReference type="Proteomes" id="UP000542811">
    <property type="component" value="Unassembled WGS sequence"/>
</dbReference>
<evidence type="ECO:0000256" key="1">
    <source>
        <dbReference type="SAM" id="MobiDB-lite"/>
    </source>
</evidence>
<keyword evidence="3" id="KW-1185">Reference proteome</keyword>
<name>A0ABR6G0Q2_9HYPH</name>
<reference evidence="2 3" key="1">
    <citation type="submission" date="2020-08" db="EMBL/GenBank/DDBJ databases">
        <title>Genomic Encyclopedia of Type Strains, Phase III (KMG-III): the genomes of soil and plant-associated and newly described type strains.</title>
        <authorList>
            <person name="Whitman W."/>
        </authorList>
    </citation>
    <scope>NUCLEOTIDE SEQUENCE [LARGE SCALE GENOMIC DNA]</scope>
    <source>
        <strain evidence="2 3">CECT 8280</strain>
    </source>
</reference>
<comment type="caution">
    <text evidence="2">The sequence shown here is derived from an EMBL/GenBank/DDBJ whole genome shotgun (WGS) entry which is preliminary data.</text>
</comment>